<dbReference type="CDD" id="cd23023">
    <property type="entry name" value="zf-HIT_BCD1"/>
    <property type="match status" value="1"/>
</dbReference>
<evidence type="ECO:0000256" key="1">
    <source>
        <dbReference type="ARBA" id="ARBA00022553"/>
    </source>
</evidence>
<evidence type="ECO:0000256" key="7">
    <source>
        <dbReference type="PROSITE-ProRule" id="PRU00453"/>
    </source>
</evidence>
<evidence type="ECO:0000256" key="2">
    <source>
        <dbReference type="ARBA" id="ARBA00022723"/>
    </source>
</evidence>
<dbReference type="GO" id="GO:0000463">
    <property type="term" value="P:maturation of LSU-rRNA from tricistronic rRNA transcript (SSU-rRNA, 5.8S rRNA, LSU-rRNA)"/>
    <property type="evidence" value="ECO:0007669"/>
    <property type="project" value="TreeGrafter"/>
</dbReference>
<evidence type="ECO:0000259" key="8">
    <source>
        <dbReference type="PROSITE" id="PS51083"/>
    </source>
</evidence>
<sequence>MEVEETSSFSSSNPKQSSLCEECSINPSKYRCPGCSIRSCSLACVNSHKTRTCCSGKRPRTQFVPLSQFDENLLISDYNLLEETKRIAESAKRKRDGSFGQFYFKLPFKLKSLKNAAARRKTHLLLLPNAIVEMVEYWKNSISWTIEWRFHSTDVVLIDNGVDENTNLCSVIETHLKVNPSKNKLRPFCEQLDSLRFFIRKNAKGTKSPFRELDIKAPISQQLVNTIIVEYPVIHVFLPSASFDFEIVEDLVPLPKKSETVNDNLPSPKGVLFKEEELEDDVSDPHIIDLVKYMNPELATESNSKQGVPIGLLLADEDLEEGEIPPF</sequence>
<feature type="domain" description="HIT-type" evidence="8">
    <location>
        <begin position="20"/>
        <end position="53"/>
    </location>
</feature>
<dbReference type="EMBL" id="JABWDY010025343">
    <property type="protein sequence ID" value="KAF5189523.1"/>
    <property type="molecule type" value="Genomic_DNA"/>
</dbReference>
<dbReference type="OrthoDB" id="272357at2759"/>
<accession>A0A7J6VXG6</accession>
<dbReference type="PROSITE" id="PS51083">
    <property type="entry name" value="ZF_HIT"/>
    <property type="match status" value="1"/>
</dbReference>
<dbReference type="Pfam" id="PF25790">
    <property type="entry name" value="BCD1"/>
    <property type="match status" value="1"/>
</dbReference>
<comment type="similarity">
    <text evidence="6">Belongs to the BCD1 family.</text>
</comment>
<dbReference type="GO" id="GO:0000492">
    <property type="term" value="P:box C/D snoRNP assembly"/>
    <property type="evidence" value="ECO:0007669"/>
    <property type="project" value="TreeGrafter"/>
</dbReference>
<dbReference type="GO" id="GO:0048254">
    <property type="term" value="P:snoRNA localization"/>
    <property type="evidence" value="ECO:0007669"/>
    <property type="project" value="TreeGrafter"/>
</dbReference>
<keyword evidence="2" id="KW-0479">Metal-binding</keyword>
<dbReference type="Proteomes" id="UP000554482">
    <property type="component" value="Unassembled WGS sequence"/>
</dbReference>
<keyword evidence="1" id="KW-0597">Phosphoprotein</keyword>
<dbReference type="SUPFAM" id="SSF144232">
    <property type="entry name" value="HIT/MYND zinc finger-like"/>
    <property type="match status" value="1"/>
</dbReference>
<keyword evidence="10" id="KW-1185">Reference proteome</keyword>
<evidence type="ECO:0000256" key="3">
    <source>
        <dbReference type="ARBA" id="ARBA00022771"/>
    </source>
</evidence>
<keyword evidence="3 7" id="KW-0863">Zinc-finger</keyword>
<proteinExistence type="inferred from homology"/>
<name>A0A7J6VXG6_THATH</name>
<evidence type="ECO:0000256" key="5">
    <source>
        <dbReference type="ARBA" id="ARBA00049598"/>
    </source>
</evidence>
<dbReference type="InterPro" id="IPR007529">
    <property type="entry name" value="Znf_HIT"/>
</dbReference>
<dbReference type="GO" id="GO:0070761">
    <property type="term" value="C:pre-snoRNP complex"/>
    <property type="evidence" value="ECO:0007669"/>
    <property type="project" value="TreeGrafter"/>
</dbReference>
<comment type="function">
    <text evidence="5">Required for box C/D snoRNAs accumulation involved in snoRNA processing, snoRNA transport to the nucleolus and ribosome biogenesis.</text>
</comment>
<dbReference type="GO" id="GO:0008270">
    <property type="term" value="F:zinc ion binding"/>
    <property type="evidence" value="ECO:0007669"/>
    <property type="project" value="UniProtKB-UniRule"/>
</dbReference>
<dbReference type="PANTHER" id="PTHR13483:SF3">
    <property type="entry name" value="BOX C_D SNORNA PROTEIN 1"/>
    <property type="match status" value="1"/>
</dbReference>
<dbReference type="AlphaFoldDB" id="A0A7J6VXG6"/>
<evidence type="ECO:0000313" key="10">
    <source>
        <dbReference type="Proteomes" id="UP000554482"/>
    </source>
</evidence>
<keyword evidence="4" id="KW-0862">Zinc</keyword>
<dbReference type="Pfam" id="PF04438">
    <property type="entry name" value="zf-HIT"/>
    <property type="match status" value="1"/>
</dbReference>
<gene>
    <name evidence="9" type="ORF">FRX31_020889</name>
</gene>
<dbReference type="InterPro" id="IPR051639">
    <property type="entry name" value="BCD1"/>
</dbReference>
<dbReference type="PANTHER" id="PTHR13483">
    <property type="entry name" value="BOX C_D SNORNA PROTEIN 1-RELATED"/>
    <property type="match status" value="1"/>
</dbReference>
<comment type="caution">
    <text evidence="9">The sequence shown here is derived from an EMBL/GenBank/DDBJ whole genome shotgun (WGS) entry which is preliminary data.</text>
</comment>
<reference evidence="9 10" key="1">
    <citation type="submission" date="2020-06" db="EMBL/GenBank/DDBJ databases">
        <title>Transcriptomic and genomic resources for Thalictrum thalictroides and T. hernandezii: Facilitating candidate gene discovery in an emerging model plant lineage.</title>
        <authorList>
            <person name="Arias T."/>
            <person name="Riano-Pachon D.M."/>
            <person name="Di Stilio V.S."/>
        </authorList>
    </citation>
    <scope>NUCLEOTIDE SEQUENCE [LARGE SCALE GENOMIC DNA]</scope>
    <source>
        <strain evidence="10">cv. WT478/WT964</strain>
        <tissue evidence="9">Leaves</tissue>
    </source>
</reference>
<protein>
    <submittedName>
        <fullName evidence="9">Box C/D snoRNA protein</fullName>
    </submittedName>
</protein>
<evidence type="ECO:0000256" key="6">
    <source>
        <dbReference type="ARBA" id="ARBA00049654"/>
    </source>
</evidence>
<evidence type="ECO:0000313" key="9">
    <source>
        <dbReference type="EMBL" id="KAF5189523.1"/>
    </source>
</evidence>
<dbReference type="InterPro" id="IPR057721">
    <property type="entry name" value="BCD1_alpha/beta"/>
</dbReference>
<dbReference type="GO" id="GO:0005634">
    <property type="term" value="C:nucleus"/>
    <property type="evidence" value="ECO:0007669"/>
    <property type="project" value="TreeGrafter"/>
</dbReference>
<dbReference type="Gene3D" id="3.30.60.190">
    <property type="match status" value="1"/>
</dbReference>
<organism evidence="9 10">
    <name type="scientific">Thalictrum thalictroides</name>
    <name type="common">Rue-anemone</name>
    <name type="synonym">Anemone thalictroides</name>
    <dbReference type="NCBI Taxonomy" id="46969"/>
    <lineage>
        <taxon>Eukaryota</taxon>
        <taxon>Viridiplantae</taxon>
        <taxon>Streptophyta</taxon>
        <taxon>Embryophyta</taxon>
        <taxon>Tracheophyta</taxon>
        <taxon>Spermatophyta</taxon>
        <taxon>Magnoliopsida</taxon>
        <taxon>Ranunculales</taxon>
        <taxon>Ranunculaceae</taxon>
        <taxon>Thalictroideae</taxon>
        <taxon>Thalictrum</taxon>
    </lineage>
</organism>
<evidence type="ECO:0000256" key="4">
    <source>
        <dbReference type="ARBA" id="ARBA00022833"/>
    </source>
</evidence>